<proteinExistence type="predicted"/>
<evidence type="ECO:0000313" key="1">
    <source>
        <dbReference type="EMBL" id="RJT21516.1"/>
    </source>
</evidence>
<keyword evidence="2" id="KW-1185">Reference proteome</keyword>
<dbReference type="Proteomes" id="UP000276295">
    <property type="component" value="Unassembled WGS sequence"/>
</dbReference>
<dbReference type="AlphaFoldDB" id="A0A3A5JWI9"/>
<reference evidence="1 2" key="1">
    <citation type="submission" date="2018-09" db="EMBL/GenBank/DDBJ databases">
        <title>Draft genome sequence of Buttiauxella izardii CCUG 35510T.</title>
        <authorList>
            <person name="Salva-Serra F."/>
            <person name="Marathe N."/>
            <person name="Moore E."/>
            <person name="Stadler-Svensson L."/>
            <person name="Engstrom-Jakobsson H."/>
        </authorList>
    </citation>
    <scope>NUCLEOTIDE SEQUENCE [LARGE SCALE GENOMIC DNA]</scope>
    <source>
        <strain evidence="1 2">CCUG 35510</strain>
    </source>
</reference>
<sequence length="83" mass="8752">MAFRLRIHAAPGQPEFFGLTVGNGTRSQQVKMNAAPAVIVKNELRRANLQANICRRLPAGAEGTDRGGCVGAVTAVAAGEHKR</sequence>
<dbReference type="EMBL" id="QZWH01000028">
    <property type="protein sequence ID" value="RJT21516.1"/>
    <property type="molecule type" value="Genomic_DNA"/>
</dbReference>
<name>A0A3A5JWI9_9ENTR</name>
<protein>
    <submittedName>
        <fullName evidence="1">Uncharacterized protein</fullName>
    </submittedName>
</protein>
<comment type="caution">
    <text evidence="1">The sequence shown here is derived from an EMBL/GenBank/DDBJ whole genome shotgun (WGS) entry which is preliminary data.</text>
</comment>
<organism evidence="1 2">
    <name type="scientific">Buttiauxella izardii</name>
    <dbReference type="NCBI Taxonomy" id="82991"/>
    <lineage>
        <taxon>Bacteria</taxon>
        <taxon>Pseudomonadati</taxon>
        <taxon>Pseudomonadota</taxon>
        <taxon>Gammaproteobacteria</taxon>
        <taxon>Enterobacterales</taxon>
        <taxon>Enterobacteriaceae</taxon>
        <taxon>Buttiauxella</taxon>
    </lineage>
</organism>
<accession>A0A3A5JWI9</accession>
<gene>
    <name evidence="1" type="ORF">D6029_13350</name>
</gene>
<evidence type="ECO:0000313" key="2">
    <source>
        <dbReference type="Proteomes" id="UP000276295"/>
    </source>
</evidence>